<name>A0A2T1NGR5_9FLAO</name>
<comment type="cofactor">
    <cofactor evidence="1">
        <name>Zn(2+)</name>
        <dbReference type="ChEBI" id="CHEBI:29105"/>
    </cofactor>
</comment>
<evidence type="ECO:0000256" key="2">
    <source>
        <dbReference type="ARBA" id="ARBA00005988"/>
    </source>
</evidence>
<gene>
    <name evidence="9" type="ORF">C7H61_05430</name>
</gene>
<dbReference type="EMBL" id="PXOT01000020">
    <property type="protein sequence ID" value="PSG92020.1"/>
    <property type="molecule type" value="Genomic_DNA"/>
</dbReference>
<dbReference type="AlphaFoldDB" id="A0A2T1NGR5"/>
<dbReference type="InterPro" id="IPR000834">
    <property type="entry name" value="Peptidase_M14"/>
</dbReference>
<dbReference type="Pfam" id="PF00246">
    <property type="entry name" value="Peptidase_M14"/>
    <property type="match status" value="1"/>
</dbReference>
<dbReference type="GO" id="GO:0005615">
    <property type="term" value="C:extracellular space"/>
    <property type="evidence" value="ECO:0007669"/>
    <property type="project" value="TreeGrafter"/>
</dbReference>
<evidence type="ECO:0000313" key="9">
    <source>
        <dbReference type="EMBL" id="PSG92020.1"/>
    </source>
</evidence>
<accession>A0A2T1NGR5</accession>
<keyword evidence="4" id="KW-0378">Hydrolase</keyword>
<sequence>MTITDLNTRHKQDKEHTLFGRYISLNDIAPLIDKLPSNFITEIIGRSVLDQKIYSITIGNGPKKILMWSQMHGNESTTTKAIFDLLNSFKNNYFDDILKCCTIKIIPMLNPDGAKAYTRLNANNVDLNRDAQDLSQPESKVLLDCYNAFKPDFCFNLHGQRTIFSAGKTNNVATLSFLSPAVNKERDINSTRAIAMQIIASINSFMQTELPNQIGRYDDGFNANCVGDSFQMKQTPTILYEAGHYKDDYNREEVRRFTYQAIIAGLLSITKEDIKGDNYKAYFDIPENQKLFYDVIIKDALIDGEIKDVVIQFQEKLIDNKLNFIPKVEKIFKNDSFFAHKWIEANNLEVRTVNKEQLYEGYENDFVFVNNVKKSLKH</sequence>
<dbReference type="GO" id="GO:0006508">
    <property type="term" value="P:proteolysis"/>
    <property type="evidence" value="ECO:0007669"/>
    <property type="project" value="UniProtKB-KW"/>
</dbReference>
<evidence type="ECO:0000256" key="5">
    <source>
        <dbReference type="ARBA" id="ARBA00022833"/>
    </source>
</evidence>
<evidence type="ECO:0000256" key="3">
    <source>
        <dbReference type="ARBA" id="ARBA00022670"/>
    </source>
</evidence>
<dbReference type="Proteomes" id="UP000238430">
    <property type="component" value="Unassembled WGS sequence"/>
</dbReference>
<dbReference type="PROSITE" id="PS52035">
    <property type="entry name" value="PEPTIDASE_M14"/>
    <property type="match status" value="1"/>
</dbReference>
<protein>
    <submittedName>
        <fullName evidence="9">Peptidase M14</fullName>
    </submittedName>
</protein>
<keyword evidence="10" id="KW-1185">Reference proteome</keyword>
<reference evidence="9 10" key="1">
    <citation type="submission" date="2018-03" db="EMBL/GenBank/DDBJ databases">
        <title>Mesoflavibacter sp. HG37 and Mesoflavibacter sp. HG96 sp.nov., two marine bacteria isolated from seawater of Western Pacific Ocean.</title>
        <authorList>
            <person name="Cheng H."/>
            <person name="Wu Y.-H."/>
            <person name="Guo L.-L."/>
            <person name="Xu X.-W."/>
        </authorList>
    </citation>
    <scope>NUCLEOTIDE SEQUENCE [LARGE SCALE GENOMIC DNA]</scope>
    <source>
        <strain evidence="9 10">KCTC 42117</strain>
    </source>
</reference>
<evidence type="ECO:0000256" key="6">
    <source>
        <dbReference type="ARBA" id="ARBA00023049"/>
    </source>
</evidence>
<evidence type="ECO:0000256" key="4">
    <source>
        <dbReference type="ARBA" id="ARBA00022801"/>
    </source>
</evidence>
<evidence type="ECO:0000259" key="8">
    <source>
        <dbReference type="PROSITE" id="PS52035"/>
    </source>
</evidence>
<dbReference type="PANTHER" id="PTHR11705:SF143">
    <property type="entry name" value="SLL0236 PROTEIN"/>
    <property type="match status" value="1"/>
</dbReference>
<feature type="domain" description="Peptidase M14" evidence="8">
    <location>
        <begin position="14"/>
        <end position="273"/>
    </location>
</feature>
<proteinExistence type="inferred from homology"/>
<organism evidence="9 10">
    <name type="scientific">Mesoflavibacter zeaxanthinifaciens subsp. sabulilitoris</name>
    <dbReference type="NCBI Taxonomy" id="1520893"/>
    <lineage>
        <taxon>Bacteria</taxon>
        <taxon>Pseudomonadati</taxon>
        <taxon>Bacteroidota</taxon>
        <taxon>Flavobacteriia</taxon>
        <taxon>Flavobacteriales</taxon>
        <taxon>Flavobacteriaceae</taxon>
        <taxon>Mesoflavibacter</taxon>
    </lineage>
</organism>
<evidence type="ECO:0000256" key="7">
    <source>
        <dbReference type="PROSITE-ProRule" id="PRU01379"/>
    </source>
</evidence>
<dbReference type="GO" id="GO:0008270">
    <property type="term" value="F:zinc ion binding"/>
    <property type="evidence" value="ECO:0007669"/>
    <property type="project" value="InterPro"/>
</dbReference>
<dbReference type="SUPFAM" id="SSF53187">
    <property type="entry name" value="Zn-dependent exopeptidases"/>
    <property type="match status" value="1"/>
</dbReference>
<dbReference type="RefSeq" id="WP_106677835.1">
    <property type="nucleotide sequence ID" value="NZ_JACHWV010000001.1"/>
</dbReference>
<evidence type="ECO:0000313" key="10">
    <source>
        <dbReference type="Proteomes" id="UP000238430"/>
    </source>
</evidence>
<comment type="caution">
    <text evidence="7">Lacks conserved residue(s) required for the propagation of feature annotation.</text>
</comment>
<dbReference type="GO" id="GO:0004181">
    <property type="term" value="F:metallocarboxypeptidase activity"/>
    <property type="evidence" value="ECO:0007669"/>
    <property type="project" value="InterPro"/>
</dbReference>
<comment type="caution">
    <text evidence="9">The sequence shown here is derived from an EMBL/GenBank/DDBJ whole genome shotgun (WGS) entry which is preliminary data.</text>
</comment>
<comment type="similarity">
    <text evidence="2 7">Belongs to the peptidase M14 family.</text>
</comment>
<dbReference type="PANTHER" id="PTHR11705">
    <property type="entry name" value="PROTEASE FAMILY M14 CARBOXYPEPTIDASE A,B"/>
    <property type="match status" value="1"/>
</dbReference>
<keyword evidence="5" id="KW-0862">Zinc</keyword>
<dbReference type="Gene3D" id="3.40.630.10">
    <property type="entry name" value="Zn peptidases"/>
    <property type="match status" value="1"/>
</dbReference>
<evidence type="ECO:0000256" key="1">
    <source>
        <dbReference type="ARBA" id="ARBA00001947"/>
    </source>
</evidence>
<keyword evidence="6" id="KW-0482">Metalloprotease</keyword>
<keyword evidence="3" id="KW-0645">Protease</keyword>
<dbReference type="OrthoDB" id="1119199at2"/>